<feature type="transmembrane region" description="Helical" evidence="5">
    <location>
        <begin position="336"/>
        <end position="363"/>
    </location>
</feature>
<keyword evidence="4 5" id="KW-0472">Membrane</keyword>
<dbReference type="InterPro" id="IPR020846">
    <property type="entry name" value="MFS_dom"/>
</dbReference>
<organism evidence="7 8">
    <name type="scientific">Cinara cedri</name>
    <dbReference type="NCBI Taxonomy" id="506608"/>
    <lineage>
        <taxon>Eukaryota</taxon>
        <taxon>Metazoa</taxon>
        <taxon>Ecdysozoa</taxon>
        <taxon>Arthropoda</taxon>
        <taxon>Hexapoda</taxon>
        <taxon>Insecta</taxon>
        <taxon>Pterygota</taxon>
        <taxon>Neoptera</taxon>
        <taxon>Paraneoptera</taxon>
        <taxon>Hemiptera</taxon>
        <taxon>Sternorrhyncha</taxon>
        <taxon>Aphidomorpha</taxon>
        <taxon>Aphidoidea</taxon>
        <taxon>Aphididae</taxon>
        <taxon>Lachninae</taxon>
        <taxon>Cinara</taxon>
    </lineage>
</organism>
<dbReference type="Proteomes" id="UP000325440">
    <property type="component" value="Unassembled WGS sequence"/>
</dbReference>
<feature type="domain" description="Major facilitator superfamily (MFS) profile" evidence="6">
    <location>
        <begin position="1"/>
        <end position="398"/>
    </location>
</feature>
<dbReference type="GO" id="GO:0006820">
    <property type="term" value="P:monoatomic anion transport"/>
    <property type="evidence" value="ECO:0007669"/>
    <property type="project" value="TreeGrafter"/>
</dbReference>
<dbReference type="PANTHER" id="PTHR11662:SF280">
    <property type="entry name" value="FI21844P1-RELATED"/>
    <property type="match status" value="1"/>
</dbReference>
<feature type="transmembrane region" description="Helical" evidence="5">
    <location>
        <begin position="112"/>
        <end position="131"/>
    </location>
</feature>
<protein>
    <submittedName>
        <fullName evidence="7">Major facilitator superfamily,Major facilitator superfamily domain</fullName>
    </submittedName>
</protein>
<dbReference type="OrthoDB" id="2985014at2759"/>
<feature type="transmembrane region" description="Helical" evidence="5">
    <location>
        <begin position="286"/>
        <end position="316"/>
    </location>
</feature>
<comment type="subcellular location">
    <subcellularLocation>
        <location evidence="1">Membrane</location>
        <topology evidence="1">Multi-pass membrane protein</topology>
    </subcellularLocation>
</comment>
<feature type="transmembrane region" description="Helical" evidence="5">
    <location>
        <begin position="83"/>
        <end position="100"/>
    </location>
</feature>
<feature type="transmembrane region" description="Helical" evidence="5">
    <location>
        <begin position="205"/>
        <end position="224"/>
    </location>
</feature>
<evidence type="ECO:0000259" key="6">
    <source>
        <dbReference type="PROSITE" id="PS50850"/>
    </source>
</evidence>
<dbReference type="InterPro" id="IPR050382">
    <property type="entry name" value="MFS_Na/Anion_cotransporter"/>
</dbReference>
<dbReference type="PANTHER" id="PTHR11662">
    <property type="entry name" value="SOLUTE CARRIER FAMILY 17"/>
    <property type="match status" value="1"/>
</dbReference>
<name>A0A5E4NA30_9HEMI</name>
<sequence>MTDNSSANERFVELSWNESEKSTVLSSFYWGYLITQVYAGQMAHIYGGKYFLAGAVGISGVLTIITPWSAIHGDVPVMCANRMSQGMAQGFIYPAINVLLSKWVPKSEKSRLISFVFSGQIFGALTMFPMAGHLAGSAGGWPAIFYVGGVLALVWALIWSLIGANSPREHESISEAEREFIISSLNNTTSKKPLKIPWEMIIKSTPLWTLIIVHMAQNWGFWILQTNIPIYMNYVLNFNVEPTGFLTIMPYLVAWISIIIFSWISDYINSHSFMSNTNQRKMWNSIAHWSGALVLISLCFNTSATGAMILLTIALSLNGGIITGFMANHMDLAPNFAGILMGITNSLANITTILGPLIVGLIIRDNNNSDQWAVVFLISAGIFFTGNLIYILFGSAEIQSWNDSQKTNETQTRNNDENP</sequence>
<evidence type="ECO:0000256" key="2">
    <source>
        <dbReference type="ARBA" id="ARBA00022692"/>
    </source>
</evidence>
<evidence type="ECO:0000256" key="5">
    <source>
        <dbReference type="SAM" id="Phobius"/>
    </source>
</evidence>
<accession>A0A5E4NA30</accession>
<feature type="transmembrane region" description="Helical" evidence="5">
    <location>
        <begin position="244"/>
        <end position="265"/>
    </location>
</feature>
<dbReference type="Gene3D" id="1.20.1250.20">
    <property type="entry name" value="MFS general substrate transporter like domains"/>
    <property type="match status" value="2"/>
</dbReference>
<dbReference type="PROSITE" id="PS50850">
    <property type="entry name" value="MFS"/>
    <property type="match status" value="1"/>
</dbReference>
<feature type="transmembrane region" description="Helical" evidence="5">
    <location>
        <begin position="143"/>
        <end position="162"/>
    </location>
</feature>
<dbReference type="SUPFAM" id="SSF103473">
    <property type="entry name" value="MFS general substrate transporter"/>
    <property type="match status" value="1"/>
</dbReference>
<gene>
    <name evidence="7" type="ORF">CINCED_3A009356</name>
</gene>
<evidence type="ECO:0000256" key="1">
    <source>
        <dbReference type="ARBA" id="ARBA00004141"/>
    </source>
</evidence>
<keyword evidence="3 5" id="KW-1133">Transmembrane helix</keyword>
<dbReference type="AlphaFoldDB" id="A0A5E4NA30"/>
<dbReference type="EMBL" id="CABPRJ010001473">
    <property type="protein sequence ID" value="VVC38434.1"/>
    <property type="molecule type" value="Genomic_DNA"/>
</dbReference>
<dbReference type="FunFam" id="1.20.1250.20:FF:000532">
    <property type="entry name" value="SLC (SoLute Carrier) homolog"/>
    <property type="match status" value="1"/>
</dbReference>
<evidence type="ECO:0000256" key="4">
    <source>
        <dbReference type="ARBA" id="ARBA00023136"/>
    </source>
</evidence>
<evidence type="ECO:0000256" key="3">
    <source>
        <dbReference type="ARBA" id="ARBA00022989"/>
    </source>
</evidence>
<dbReference type="Pfam" id="PF07690">
    <property type="entry name" value="MFS_1"/>
    <property type="match status" value="1"/>
</dbReference>
<proteinExistence type="predicted"/>
<reference evidence="7 8" key="1">
    <citation type="submission" date="2019-08" db="EMBL/GenBank/DDBJ databases">
        <authorList>
            <person name="Alioto T."/>
            <person name="Alioto T."/>
            <person name="Gomez Garrido J."/>
        </authorList>
    </citation>
    <scope>NUCLEOTIDE SEQUENCE [LARGE SCALE GENOMIC DNA]</scope>
</reference>
<dbReference type="GO" id="GO:0022857">
    <property type="term" value="F:transmembrane transporter activity"/>
    <property type="evidence" value="ECO:0007669"/>
    <property type="project" value="InterPro"/>
</dbReference>
<feature type="transmembrane region" description="Helical" evidence="5">
    <location>
        <begin position="372"/>
        <end position="393"/>
    </location>
</feature>
<keyword evidence="8" id="KW-1185">Reference proteome</keyword>
<dbReference type="InterPro" id="IPR011701">
    <property type="entry name" value="MFS"/>
</dbReference>
<keyword evidence="2 5" id="KW-0812">Transmembrane</keyword>
<dbReference type="GO" id="GO:0016020">
    <property type="term" value="C:membrane"/>
    <property type="evidence" value="ECO:0007669"/>
    <property type="project" value="UniProtKB-SubCell"/>
</dbReference>
<evidence type="ECO:0000313" key="7">
    <source>
        <dbReference type="EMBL" id="VVC38434.1"/>
    </source>
</evidence>
<evidence type="ECO:0000313" key="8">
    <source>
        <dbReference type="Proteomes" id="UP000325440"/>
    </source>
</evidence>
<feature type="transmembrane region" description="Helical" evidence="5">
    <location>
        <begin position="50"/>
        <end position="71"/>
    </location>
</feature>
<dbReference type="InterPro" id="IPR036259">
    <property type="entry name" value="MFS_trans_sf"/>
</dbReference>